<sequence length="448" mass="51910">MPLFPSLGRSRHRAPSSSSQYDDRYAMQYENEEPTRTPQWRHGTPRKQRPQGTWEEELVDYPSRAPSYAAPGPGQHQQQQQQQQQQYYSLGPRFSAQVYSASTVTDETHDELYSDTGSDSTVPVVQRVDSTNPAPAEMHDRHMSRVTEIPIPSQMYSEADFANEPELRNMYPQQQPVLVNQSVVGSMHPDIVQGEHHRERARVRHEAHRREYARSASSDESERRQRWDPRGEPMEAYPPCVVVIEKGRHGKQDTYYVIPGGAPVIFEDQHGREITRVGDFSGQYRPEPPRPVIIEDNHGRELYRMGFDDNGHHSSRRHDRDETQRRGRQYSDHYRDQRDHEADYYRRGDDYRSPRTREPDRPNIVFVDPSNSSQTGKLTRRAPHGVHIAQHTANLLEQHNLPLFTWTSSPGTGQGEFLSSRLHTTQYLRFHALHSTGSSRASPRSHRR</sequence>
<feature type="compositionally biased region" description="Low complexity" evidence="1">
    <location>
        <begin position="75"/>
        <end position="86"/>
    </location>
</feature>
<comment type="caution">
    <text evidence="2">The sequence shown here is derived from an EMBL/GenBank/DDBJ whole genome shotgun (WGS) entry which is preliminary data.</text>
</comment>
<dbReference type="Proteomes" id="UP001212997">
    <property type="component" value="Unassembled WGS sequence"/>
</dbReference>
<feature type="compositionally biased region" description="Basic and acidic residues" evidence="1">
    <location>
        <begin position="303"/>
        <end position="361"/>
    </location>
</feature>
<proteinExistence type="predicted"/>
<gene>
    <name evidence="2" type="ORF">NLI96_g1544</name>
</gene>
<keyword evidence="3" id="KW-1185">Reference proteome</keyword>
<evidence type="ECO:0000256" key="1">
    <source>
        <dbReference type="SAM" id="MobiDB-lite"/>
    </source>
</evidence>
<dbReference type="EMBL" id="JANAWD010000030">
    <property type="protein sequence ID" value="KAJ3490324.1"/>
    <property type="molecule type" value="Genomic_DNA"/>
</dbReference>
<feature type="region of interest" description="Disordered" evidence="1">
    <location>
        <begin position="194"/>
        <end position="235"/>
    </location>
</feature>
<feature type="region of interest" description="Disordered" evidence="1">
    <location>
        <begin position="1"/>
        <end position="92"/>
    </location>
</feature>
<dbReference type="AlphaFoldDB" id="A0AAD5VA87"/>
<organism evidence="2 3">
    <name type="scientific">Meripilus lineatus</name>
    <dbReference type="NCBI Taxonomy" id="2056292"/>
    <lineage>
        <taxon>Eukaryota</taxon>
        <taxon>Fungi</taxon>
        <taxon>Dikarya</taxon>
        <taxon>Basidiomycota</taxon>
        <taxon>Agaricomycotina</taxon>
        <taxon>Agaricomycetes</taxon>
        <taxon>Polyporales</taxon>
        <taxon>Meripilaceae</taxon>
        <taxon>Meripilus</taxon>
    </lineage>
</organism>
<reference evidence="2" key="1">
    <citation type="submission" date="2022-07" db="EMBL/GenBank/DDBJ databases">
        <title>Genome Sequence of Physisporinus lineatus.</title>
        <authorList>
            <person name="Buettner E."/>
        </authorList>
    </citation>
    <scope>NUCLEOTIDE SEQUENCE</scope>
    <source>
        <strain evidence="2">VT162</strain>
    </source>
</reference>
<feature type="compositionally biased region" description="Basic and acidic residues" evidence="1">
    <location>
        <begin position="220"/>
        <end position="233"/>
    </location>
</feature>
<accession>A0AAD5VA87</accession>
<evidence type="ECO:0000313" key="2">
    <source>
        <dbReference type="EMBL" id="KAJ3490324.1"/>
    </source>
</evidence>
<evidence type="ECO:0000313" key="3">
    <source>
        <dbReference type="Proteomes" id="UP001212997"/>
    </source>
</evidence>
<name>A0AAD5VA87_9APHY</name>
<protein>
    <submittedName>
        <fullName evidence="2">Uncharacterized protein</fullName>
    </submittedName>
</protein>
<feature type="region of interest" description="Disordered" evidence="1">
    <location>
        <begin position="303"/>
        <end position="378"/>
    </location>
</feature>